<dbReference type="EMBL" id="KV875107">
    <property type="protein sequence ID" value="OIW23301.1"/>
    <property type="molecule type" value="Genomic_DNA"/>
</dbReference>
<feature type="non-terminal residue" evidence="2">
    <location>
        <position position="1"/>
    </location>
</feature>
<proteinExistence type="predicted"/>
<evidence type="ECO:0000256" key="1">
    <source>
        <dbReference type="SAM" id="MobiDB-lite"/>
    </source>
</evidence>
<dbReference type="Proteomes" id="UP000182658">
    <property type="component" value="Unassembled WGS sequence"/>
</dbReference>
<organism evidence="2 3">
    <name type="scientific">Coniochaeta ligniaria NRRL 30616</name>
    <dbReference type="NCBI Taxonomy" id="1408157"/>
    <lineage>
        <taxon>Eukaryota</taxon>
        <taxon>Fungi</taxon>
        <taxon>Dikarya</taxon>
        <taxon>Ascomycota</taxon>
        <taxon>Pezizomycotina</taxon>
        <taxon>Sordariomycetes</taxon>
        <taxon>Sordariomycetidae</taxon>
        <taxon>Coniochaetales</taxon>
        <taxon>Coniochaetaceae</taxon>
        <taxon>Coniochaeta</taxon>
    </lineage>
</organism>
<feature type="compositionally biased region" description="Basic and acidic residues" evidence="1">
    <location>
        <begin position="97"/>
        <end position="107"/>
    </location>
</feature>
<accession>A0A1J7I7A6</accession>
<sequence length="168" mass="18732">AIQPTYHSHRTTLPLQPKARGTYVSTPPPSTASTIPYTLQSESYPDSLPLAYHHLIRTPPPSLLITTSNFTTPLTPAKCPRRGHLVQTAQKHKTRSYHKEPAERHDQPTSGWPLRTGRMLRCSYQARGTARPDGEGGTRRITSHRDDEKGEIWPCLVHLGSLGRLGKS</sequence>
<dbReference type="InParanoid" id="A0A1J7I7A6"/>
<keyword evidence="3" id="KW-1185">Reference proteome</keyword>
<evidence type="ECO:0000313" key="2">
    <source>
        <dbReference type="EMBL" id="OIW23301.1"/>
    </source>
</evidence>
<dbReference type="AlphaFoldDB" id="A0A1J7I7A6"/>
<reference evidence="2 3" key="1">
    <citation type="submission" date="2016-10" db="EMBL/GenBank/DDBJ databases">
        <title>Draft genome sequence of Coniochaeta ligniaria NRRL30616, a lignocellulolytic fungus for bioabatement of inhibitors in plant biomass hydrolysates.</title>
        <authorList>
            <consortium name="DOE Joint Genome Institute"/>
            <person name="Jimenez D.J."/>
            <person name="Hector R.E."/>
            <person name="Riley R."/>
            <person name="Sun H."/>
            <person name="Grigoriev I.V."/>
            <person name="Van Elsas J.D."/>
            <person name="Nichols N.N."/>
        </authorList>
    </citation>
    <scope>NUCLEOTIDE SEQUENCE [LARGE SCALE GENOMIC DNA]</scope>
    <source>
        <strain evidence="2 3">NRRL 30616</strain>
    </source>
</reference>
<feature type="region of interest" description="Disordered" evidence="1">
    <location>
        <begin position="94"/>
        <end position="115"/>
    </location>
</feature>
<name>A0A1J7I7A6_9PEZI</name>
<evidence type="ECO:0000313" key="3">
    <source>
        <dbReference type="Proteomes" id="UP000182658"/>
    </source>
</evidence>
<protein>
    <submittedName>
        <fullName evidence="2">Uncharacterized protein</fullName>
    </submittedName>
</protein>
<gene>
    <name evidence="2" type="ORF">CONLIGDRAFT_693923</name>
</gene>